<evidence type="ECO:0000256" key="4">
    <source>
        <dbReference type="ARBA" id="ARBA00022485"/>
    </source>
</evidence>
<comment type="cofactor">
    <cofactor evidence="1">
        <name>[4Fe-4S] cluster</name>
        <dbReference type="ChEBI" id="CHEBI:49883"/>
    </cofactor>
</comment>
<evidence type="ECO:0000256" key="1">
    <source>
        <dbReference type="ARBA" id="ARBA00001966"/>
    </source>
</evidence>
<dbReference type="SFLD" id="SFLDG01064">
    <property type="entry name" value="F420__menaquinone_cofactor_bio"/>
    <property type="match status" value="1"/>
</dbReference>
<dbReference type="PANTHER" id="PTHR43076">
    <property type="entry name" value="FO SYNTHASE (COFH)"/>
    <property type="match status" value="1"/>
</dbReference>
<dbReference type="AlphaFoldDB" id="A0A5J4YNF4"/>
<feature type="domain" description="Radical SAM core" evidence="11">
    <location>
        <begin position="6"/>
        <end position="243"/>
    </location>
</feature>
<dbReference type="UniPathway" id="UPA00072"/>
<gene>
    <name evidence="12" type="ORF">FVE85_3642</name>
</gene>
<dbReference type="NCBIfam" id="NF004884">
    <property type="entry name" value="PRK06245.1"/>
    <property type="match status" value="1"/>
</dbReference>
<dbReference type="InterPro" id="IPR007197">
    <property type="entry name" value="rSAM"/>
</dbReference>
<keyword evidence="4" id="KW-0004">4Fe-4S</keyword>
<protein>
    <recommendedName>
        <fullName evidence="3">7,8-didemethyl-8-hydroxy-5-deazariboflavin synthase</fullName>
        <ecNumber evidence="3">4.3.1.32</ecNumber>
    </recommendedName>
</protein>
<name>A0A5J4YNF4_PORPP</name>
<organism evidence="12 13">
    <name type="scientific">Porphyridium purpureum</name>
    <name type="common">Red alga</name>
    <name type="synonym">Porphyridium cruentum</name>
    <dbReference type="NCBI Taxonomy" id="35688"/>
    <lineage>
        <taxon>Eukaryota</taxon>
        <taxon>Rhodophyta</taxon>
        <taxon>Bangiophyceae</taxon>
        <taxon>Porphyridiales</taxon>
        <taxon>Porphyridiaceae</taxon>
        <taxon>Porphyridium</taxon>
    </lineage>
</organism>
<dbReference type="SFLD" id="SFLDS00029">
    <property type="entry name" value="Radical_SAM"/>
    <property type="match status" value="1"/>
</dbReference>
<dbReference type="SFLD" id="SFLDG01388">
    <property type="entry name" value="7_8-didemethyl-8-hydroxy-5-dea"/>
    <property type="match status" value="1"/>
</dbReference>
<dbReference type="OrthoDB" id="449339at2759"/>
<accession>A0A5J4YNF4</accession>
<dbReference type="Pfam" id="PF04055">
    <property type="entry name" value="Radical_SAM"/>
    <property type="match status" value="1"/>
</dbReference>
<dbReference type="InterPro" id="IPR019939">
    <property type="entry name" value="CofG_family"/>
</dbReference>
<proteinExistence type="inferred from homology"/>
<keyword evidence="8" id="KW-0411">Iron-sulfur</keyword>
<dbReference type="PANTHER" id="PTHR43076:SF15">
    <property type="entry name" value="7,8-DIDEMETHYL-8-HYDROXY-5-DEAZARIBOFLAVIN SYNTHASE"/>
    <property type="match status" value="1"/>
</dbReference>
<dbReference type="GO" id="GO:0051539">
    <property type="term" value="F:4 iron, 4 sulfur cluster binding"/>
    <property type="evidence" value="ECO:0007669"/>
    <property type="project" value="UniProtKB-KW"/>
</dbReference>
<evidence type="ECO:0000313" key="12">
    <source>
        <dbReference type="EMBL" id="KAA8492204.1"/>
    </source>
</evidence>
<dbReference type="InterPro" id="IPR013785">
    <property type="entry name" value="Aldolase_TIM"/>
</dbReference>
<dbReference type="InterPro" id="IPR034405">
    <property type="entry name" value="F420"/>
</dbReference>
<dbReference type="HAMAP" id="MF_01611">
    <property type="entry name" value="FO_synth_sub1"/>
    <property type="match status" value="1"/>
</dbReference>
<sequence length="343" mass="38072">MARAVVSYSVAHTVVPTYFCFNRCTYCTFRQDGALALIGADAVAAELRAARAQDVCEILVLSGEVHPRSAQRESWFKTVLNVCDQALKHGMLPHTNVGPLSWAEMDQLAHVNASMGLMLESTSPALQLKGGPHFRAPSKDVALRKQQLEQAGKLRVPFTTGLLLNIGEHRERDTRDSLQYIAQVHREYSHIQEIILQPFQPGQSSRAETSSADQRSPMTPRMSEIDAEYLFETVRLARALLPESVAIQVPANLMDLGQIVQCVELGASDLGGLGIVRDEVNPLYAFPSMSSLSNALAVRGFQLGMRLPVHKSFYSWCRSARVSELVREWHERIQQSATLLHVP</sequence>
<dbReference type="OMA" id="TTACRYT"/>
<evidence type="ECO:0000259" key="11">
    <source>
        <dbReference type="PROSITE" id="PS51918"/>
    </source>
</evidence>
<evidence type="ECO:0000256" key="6">
    <source>
        <dbReference type="ARBA" id="ARBA00022723"/>
    </source>
</evidence>
<comment type="caution">
    <text evidence="12">The sequence shown here is derived from an EMBL/GenBank/DDBJ whole genome shotgun (WGS) entry which is preliminary data.</text>
</comment>
<comment type="pathway">
    <text evidence="2">Cofactor biosynthesis; coenzyme F0 biosynthesis.</text>
</comment>
<dbReference type="Proteomes" id="UP000324585">
    <property type="component" value="Unassembled WGS sequence"/>
</dbReference>
<keyword evidence="9" id="KW-0456">Lyase</keyword>
<dbReference type="EMBL" id="VRMN01000010">
    <property type="protein sequence ID" value="KAA8492204.1"/>
    <property type="molecule type" value="Genomic_DNA"/>
</dbReference>
<dbReference type="GO" id="GO:0046872">
    <property type="term" value="F:metal ion binding"/>
    <property type="evidence" value="ECO:0007669"/>
    <property type="project" value="UniProtKB-KW"/>
</dbReference>
<comment type="catalytic activity">
    <reaction evidence="10">
        <text>5-amino-5-(4-hydroxybenzyl)-6-(D-ribitylimino)-5,6-dihydrouracil + S-adenosyl-L-methionine = 7,8-didemethyl-8-hydroxy-5-deazariboflavin + 5'-deoxyadenosine + L-methionine + NH4(+) + H(+)</text>
        <dbReference type="Rhea" id="RHEA:55204"/>
        <dbReference type="ChEBI" id="CHEBI:15378"/>
        <dbReference type="ChEBI" id="CHEBI:17319"/>
        <dbReference type="ChEBI" id="CHEBI:28938"/>
        <dbReference type="ChEBI" id="CHEBI:57844"/>
        <dbReference type="ChEBI" id="CHEBI:59789"/>
        <dbReference type="ChEBI" id="CHEBI:59904"/>
        <dbReference type="ChEBI" id="CHEBI:85936"/>
        <dbReference type="EC" id="4.3.1.32"/>
    </reaction>
</comment>
<dbReference type="SMART" id="SM00729">
    <property type="entry name" value="Elp3"/>
    <property type="match status" value="1"/>
</dbReference>
<dbReference type="PROSITE" id="PS51918">
    <property type="entry name" value="RADICAL_SAM"/>
    <property type="match status" value="1"/>
</dbReference>
<evidence type="ECO:0000313" key="13">
    <source>
        <dbReference type="Proteomes" id="UP000324585"/>
    </source>
</evidence>
<dbReference type="Gene3D" id="3.20.20.70">
    <property type="entry name" value="Aldolase class I"/>
    <property type="match status" value="1"/>
</dbReference>
<keyword evidence="5" id="KW-0949">S-adenosyl-L-methionine</keyword>
<evidence type="ECO:0000256" key="2">
    <source>
        <dbReference type="ARBA" id="ARBA00004712"/>
    </source>
</evidence>
<evidence type="ECO:0000256" key="9">
    <source>
        <dbReference type="ARBA" id="ARBA00023239"/>
    </source>
</evidence>
<dbReference type="SFLD" id="SFLDF00294">
    <property type="entry name" value="7_8-didemethyl-8-hydroxy-5-dea"/>
    <property type="match status" value="1"/>
</dbReference>
<evidence type="ECO:0000256" key="10">
    <source>
        <dbReference type="ARBA" id="ARBA00048974"/>
    </source>
</evidence>
<keyword evidence="13" id="KW-1185">Reference proteome</keyword>
<dbReference type="CDD" id="cd01335">
    <property type="entry name" value="Radical_SAM"/>
    <property type="match status" value="1"/>
</dbReference>
<dbReference type="InterPro" id="IPR006638">
    <property type="entry name" value="Elp3/MiaA/NifB-like_rSAM"/>
</dbReference>
<evidence type="ECO:0000256" key="7">
    <source>
        <dbReference type="ARBA" id="ARBA00023004"/>
    </source>
</evidence>
<dbReference type="EC" id="4.3.1.32" evidence="3"/>
<dbReference type="NCBIfam" id="TIGR03550">
    <property type="entry name" value="F420_cofG"/>
    <property type="match status" value="1"/>
</dbReference>
<dbReference type="InterPro" id="IPR058240">
    <property type="entry name" value="rSAM_sf"/>
</dbReference>
<evidence type="ECO:0000256" key="3">
    <source>
        <dbReference type="ARBA" id="ARBA00012126"/>
    </source>
</evidence>
<dbReference type="GO" id="GO:0016765">
    <property type="term" value="F:transferase activity, transferring alkyl or aryl (other than methyl) groups"/>
    <property type="evidence" value="ECO:0007669"/>
    <property type="project" value="InterPro"/>
</dbReference>
<evidence type="ECO:0000256" key="5">
    <source>
        <dbReference type="ARBA" id="ARBA00022691"/>
    </source>
</evidence>
<keyword evidence="6" id="KW-0479">Metal-binding</keyword>
<dbReference type="SUPFAM" id="SSF102114">
    <property type="entry name" value="Radical SAM enzymes"/>
    <property type="match status" value="1"/>
</dbReference>
<reference evidence="13" key="1">
    <citation type="journal article" date="2019" name="Nat. Commun.">
        <title>Expansion of phycobilisome linker gene families in mesophilic red algae.</title>
        <authorList>
            <person name="Lee J."/>
            <person name="Kim D."/>
            <person name="Bhattacharya D."/>
            <person name="Yoon H.S."/>
        </authorList>
    </citation>
    <scope>NUCLEOTIDE SEQUENCE [LARGE SCALE GENOMIC DNA]</scope>
    <source>
        <strain evidence="13">CCMP 1328</strain>
    </source>
</reference>
<dbReference type="GO" id="GO:0044689">
    <property type="term" value="F:7,8-didemethyl-8-hydroxy-5-deazariboflavin synthase activity"/>
    <property type="evidence" value="ECO:0007669"/>
    <property type="project" value="UniProtKB-EC"/>
</dbReference>
<evidence type="ECO:0000256" key="8">
    <source>
        <dbReference type="ARBA" id="ARBA00023014"/>
    </source>
</evidence>
<keyword evidence="7" id="KW-0408">Iron</keyword>